<dbReference type="InterPro" id="IPR007581">
    <property type="entry name" value="Endonuclease-V"/>
</dbReference>
<dbReference type="Pfam" id="PF04493">
    <property type="entry name" value="Endonuclease_5"/>
    <property type="match status" value="1"/>
</dbReference>
<sequence length="195" mass="21593">MCCANTALVGLYDWNALMMDNDTNETVIASLDVGYTDTVARAACVVINNWRASRPAAEHVAKIHEVKDYQPGEFYRRELPCIQAVLGKLNQPPTCIVVDGYVWLDANHRPGLGAHLYETLDREVPVIGVAKNPFKDTDHATELRRGKSDRPLYITAVGVPIAQAVVNIGAMHGPHRLPTILKRADQLSRQDLPEE</sequence>
<dbReference type="EC" id="3.1.21.7" evidence="1"/>
<dbReference type="EMBL" id="CP036432">
    <property type="protein sequence ID" value="QDV85220.1"/>
    <property type="molecule type" value="Genomic_DNA"/>
</dbReference>
<protein>
    <submittedName>
        <fullName evidence="1">Endonuclease V</fullName>
        <ecNumber evidence="1">3.1.21.7</ecNumber>
    </submittedName>
</protein>
<dbReference type="GO" id="GO:0043737">
    <property type="term" value="F:deoxyribonuclease V activity"/>
    <property type="evidence" value="ECO:0007669"/>
    <property type="project" value="UniProtKB-EC"/>
</dbReference>
<proteinExistence type="predicted"/>
<dbReference type="Proteomes" id="UP000318081">
    <property type="component" value="Chromosome"/>
</dbReference>
<accession>A0ABX5XUY7</accession>
<keyword evidence="2" id="KW-1185">Reference proteome</keyword>
<organism evidence="1 2">
    <name type="scientific">Stieleria magnilauensis</name>
    <dbReference type="NCBI Taxonomy" id="2527963"/>
    <lineage>
        <taxon>Bacteria</taxon>
        <taxon>Pseudomonadati</taxon>
        <taxon>Planctomycetota</taxon>
        <taxon>Planctomycetia</taxon>
        <taxon>Pirellulales</taxon>
        <taxon>Pirellulaceae</taxon>
        <taxon>Stieleria</taxon>
    </lineage>
</organism>
<dbReference type="Gene3D" id="3.30.2170.10">
    <property type="entry name" value="archaeoglobus fulgidus dsm 4304 superfamily"/>
    <property type="match status" value="1"/>
</dbReference>
<keyword evidence="1" id="KW-0255">Endonuclease</keyword>
<evidence type="ECO:0000313" key="2">
    <source>
        <dbReference type="Proteomes" id="UP000318081"/>
    </source>
</evidence>
<keyword evidence="1" id="KW-0540">Nuclease</keyword>
<evidence type="ECO:0000313" key="1">
    <source>
        <dbReference type="EMBL" id="QDV85220.1"/>
    </source>
</evidence>
<gene>
    <name evidence="1" type="primary">nfi</name>
    <name evidence="1" type="ORF">TBK1r_41760</name>
</gene>
<name>A0ABX5XUY7_9BACT</name>
<reference evidence="1 2" key="1">
    <citation type="submission" date="2019-02" db="EMBL/GenBank/DDBJ databases">
        <title>Deep-cultivation of Planctomycetes and their phenomic and genomic characterization uncovers novel biology.</title>
        <authorList>
            <person name="Wiegand S."/>
            <person name="Jogler M."/>
            <person name="Boedeker C."/>
            <person name="Pinto D."/>
            <person name="Vollmers J."/>
            <person name="Rivas-Marin E."/>
            <person name="Kohn T."/>
            <person name="Peeters S.H."/>
            <person name="Heuer A."/>
            <person name="Rast P."/>
            <person name="Oberbeckmann S."/>
            <person name="Bunk B."/>
            <person name="Jeske O."/>
            <person name="Meyerdierks A."/>
            <person name="Storesund J.E."/>
            <person name="Kallscheuer N."/>
            <person name="Luecker S."/>
            <person name="Lage O.M."/>
            <person name="Pohl T."/>
            <person name="Merkel B.J."/>
            <person name="Hornburger P."/>
            <person name="Mueller R.-W."/>
            <person name="Bruemmer F."/>
            <person name="Labrenz M."/>
            <person name="Spormann A.M."/>
            <person name="Op den Camp H."/>
            <person name="Overmann J."/>
            <person name="Amann R."/>
            <person name="Jetten M.S.M."/>
            <person name="Mascher T."/>
            <person name="Medema M.H."/>
            <person name="Devos D.P."/>
            <person name="Kaster A.-K."/>
            <person name="Ovreas L."/>
            <person name="Rohde M."/>
            <person name="Galperin M.Y."/>
            <person name="Jogler C."/>
        </authorList>
    </citation>
    <scope>NUCLEOTIDE SEQUENCE [LARGE SCALE GENOMIC DNA]</scope>
    <source>
        <strain evidence="1 2">TBK1r</strain>
    </source>
</reference>
<keyword evidence="1" id="KW-0378">Hydrolase</keyword>